<accession>A0A0A9CQP3</accession>
<reference evidence="1" key="1">
    <citation type="submission" date="2014-09" db="EMBL/GenBank/DDBJ databases">
        <authorList>
            <person name="Magalhaes I.L.F."/>
            <person name="Oliveira U."/>
            <person name="Santos F.R."/>
            <person name="Vidigal T.H.D.A."/>
            <person name="Brescovit A.D."/>
            <person name="Santos A.J."/>
        </authorList>
    </citation>
    <scope>NUCLEOTIDE SEQUENCE</scope>
    <source>
        <tissue evidence="1">Shoot tissue taken approximately 20 cm above the soil surface</tissue>
    </source>
</reference>
<dbReference type="AlphaFoldDB" id="A0A0A9CQP3"/>
<name>A0A0A9CQP3_ARUDO</name>
<proteinExistence type="predicted"/>
<evidence type="ECO:0000313" key="1">
    <source>
        <dbReference type="EMBL" id="JAD77916.1"/>
    </source>
</evidence>
<sequence length="77" mass="8616">MPRVAVKQLRRSCITASLLWWNTVREAENTRKSLHRFTFCVHSAATIAMLGHGQLAARFSKAGPARLRKHSDALSSL</sequence>
<dbReference type="EMBL" id="GBRH01219979">
    <property type="protein sequence ID" value="JAD77916.1"/>
    <property type="molecule type" value="Transcribed_RNA"/>
</dbReference>
<organism evidence="1">
    <name type="scientific">Arundo donax</name>
    <name type="common">Giant reed</name>
    <name type="synonym">Donax arundinaceus</name>
    <dbReference type="NCBI Taxonomy" id="35708"/>
    <lineage>
        <taxon>Eukaryota</taxon>
        <taxon>Viridiplantae</taxon>
        <taxon>Streptophyta</taxon>
        <taxon>Embryophyta</taxon>
        <taxon>Tracheophyta</taxon>
        <taxon>Spermatophyta</taxon>
        <taxon>Magnoliopsida</taxon>
        <taxon>Liliopsida</taxon>
        <taxon>Poales</taxon>
        <taxon>Poaceae</taxon>
        <taxon>PACMAD clade</taxon>
        <taxon>Arundinoideae</taxon>
        <taxon>Arundineae</taxon>
        <taxon>Arundo</taxon>
    </lineage>
</organism>
<reference evidence="1" key="2">
    <citation type="journal article" date="2015" name="Data Brief">
        <title>Shoot transcriptome of the giant reed, Arundo donax.</title>
        <authorList>
            <person name="Barrero R.A."/>
            <person name="Guerrero F.D."/>
            <person name="Moolhuijzen P."/>
            <person name="Goolsby J.A."/>
            <person name="Tidwell J."/>
            <person name="Bellgard S.E."/>
            <person name="Bellgard M.I."/>
        </authorList>
    </citation>
    <scope>NUCLEOTIDE SEQUENCE</scope>
    <source>
        <tissue evidence="1">Shoot tissue taken approximately 20 cm above the soil surface</tissue>
    </source>
</reference>
<protein>
    <submittedName>
        <fullName evidence="1">Uncharacterized protein</fullName>
    </submittedName>
</protein>